<evidence type="ECO:0000313" key="2">
    <source>
        <dbReference type="EMBL" id="ASF44585.1"/>
    </source>
</evidence>
<evidence type="ECO:0000256" key="1">
    <source>
        <dbReference type="SAM" id="Phobius"/>
    </source>
</evidence>
<keyword evidence="1" id="KW-1133">Transmembrane helix</keyword>
<protein>
    <recommendedName>
        <fullName evidence="4">DUF2909 domain-containing protein</fullName>
    </recommendedName>
</protein>
<dbReference type="KEGG" id="mpsy:CEK71_00050"/>
<organism evidence="2 3">
    <name type="scientific">Methylovulum psychrotolerans</name>
    <dbReference type="NCBI Taxonomy" id="1704499"/>
    <lineage>
        <taxon>Bacteria</taxon>
        <taxon>Pseudomonadati</taxon>
        <taxon>Pseudomonadota</taxon>
        <taxon>Gammaproteobacteria</taxon>
        <taxon>Methylococcales</taxon>
        <taxon>Methylococcaceae</taxon>
        <taxon>Methylovulum</taxon>
    </lineage>
</organism>
<dbReference type="InterPro" id="IPR021313">
    <property type="entry name" value="DUF2909"/>
</dbReference>
<dbReference type="NCBIfam" id="NF033233">
    <property type="entry name" value="twin_helix"/>
    <property type="match status" value="1"/>
</dbReference>
<evidence type="ECO:0000313" key="3">
    <source>
        <dbReference type="Proteomes" id="UP000197019"/>
    </source>
</evidence>
<reference evidence="2 3" key="1">
    <citation type="submission" date="2017-06" db="EMBL/GenBank/DDBJ databases">
        <title>Genome Sequencing of the methanotroph Methylovulum psychrotolerants str. HV10-M2 isolated from a high-altitude environment.</title>
        <authorList>
            <person name="Mateos-Rivera A."/>
        </authorList>
    </citation>
    <scope>NUCLEOTIDE SEQUENCE [LARGE SCALE GENOMIC DNA]</scope>
    <source>
        <strain evidence="2 3">HV10_M2</strain>
    </source>
</reference>
<proteinExistence type="predicted"/>
<dbReference type="Pfam" id="PF11137">
    <property type="entry name" value="DUF2909"/>
    <property type="match status" value="1"/>
</dbReference>
<evidence type="ECO:0008006" key="4">
    <source>
        <dbReference type="Google" id="ProtNLM"/>
    </source>
</evidence>
<keyword evidence="1" id="KW-0812">Transmembrane</keyword>
<feature type="transmembrane region" description="Helical" evidence="1">
    <location>
        <begin position="47"/>
        <end position="64"/>
    </location>
</feature>
<dbReference type="AlphaFoldDB" id="A0A1Z4BTF8"/>
<dbReference type="RefSeq" id="WP_088617468.1">
    <property type="nucleotide sequence ID" value="NZ_CP022129.1"/>
</dbReference>
<accession>A0A1Z4BTF8</accession>
<name>A0A1Z4BTF8_9GAMM</name>
<keyword evidence="1" id="KW-0472">Membrane</keyword>
<dbReference type="EMBL" id="CP022129">
    <property type="protein sequence ID" value="ASF44585.1"/>
    <property type="molecule type" value="Genomic_DNA"/>
</dbReference>
<keyword evidence="3" id="KW-1185">Reference proteome</keyword>
<feature type="transmembrane region" description="Helical" evidence="1">
    <location>
        <begin position="6"/>
        <end position="26"/>
    </location>
</feature>
<gene>
    <name evidence="2" type="ORF">CEK71_00050</name>
</gene>
<dbReference type="OrthoDB" id="5572791at2"/>
<dbReference type="Proteomes" id="UP000197019">
    <property type="component" value="Chromosome"/>
</dbReference>
<sequence>MIIKSIAIFAFALIVASLGTALFNLVRAKDREHSEKIVKALTVRISLSILLFAFVCIALAMGWLKPEGIGATLQTARQSTPTLPLTQ</sequence>